<evidence type="ECO:0000313" key="3">
    <source>
        <dbReference type="EMBL" id="MCL1627657.1"/>
    </source>
</evidence>
<dbReference type="RefSeq" id="WP_249056188.1">
    <property type="nucleotide sequence ID" value="NZ_JALZWP010000002.1"/>
</dbReference>
<keyword evidence="1 3" id="KW-0378">Hydrolase</keyword>
<evidence type="ECO:0000259" key="2">
    <source>
        <dbReference type="Pfam" id="PF12697"/>
    </source>
</evidence>
<dbReference type="EMBL" id="JALZWP010000002">
    <property type="protein sequence ID" value="MCL1627657.1"/>
    <property type="molecule type" value="Genomic_DNA"/>
</dbReference>
<keyword evidence="4" id="KW-1185">Reference proteome</keyword>
<comment type="caution">
    <text evidence="3">The sequence shown here is derived from an EMBL/GenBank/DDBJ whole genome shotgun (WGS) entry which is preliminary data.</text>
</comment>
<evidence type="ECO:0000313" key="4">
    <source>
        <dbReference type="Proteomes" id="UP001202550"/>
    </source>
</evidence>
<dbReference type="InterPro" id="IPR029058">
    <property type="entry name" value="AB_hydrolase_fold"/>
</dbReference>
<protein>
    <submittedName>
        <fullName evidence="3">Alpha/beta hydrolase</fullName>
    </submittedName>
</protein>
<proteinExistence type="predicted"/>
<evidence type="ECO:0000256" key="1">
    <source>
        <dbReference type="ARBA" id="ARBA00022801"/>
    </source>
</evidence>
<reference evidence="3 4" key="1">
    <citation type="submission" date="2022-05" db="EMBL/GenBank/DDBJ databases">
        <title>Seasonal and diel survey of microbial diversity of the Tyrrhenian coast.</title>
        <authorList>
            <person name="Gattoni G."/>
            <person name="Corral P."/>
        </authorList>
    </citation>
    <scope>NUCLEOTIDE SEQUENCE [LARGE SCALE GENOMIC DNA]</scope>
    <source>
        <strain evidence="3 4">V10</strain>
    </source>
</reference>
<accession>A0ABT0LYH1</accession>
<dbReference type="InterPro" id="IPR000073">
    <property type="entry name" value="AB_hydrolase_1"/>
</dbReference>
<feature type="domain" description="AB hydrolase-1" evidence="2">
    <location>
        <begin position="68"/>
        <end position="227"/>
    </location>
</feature>
<gene>
    <name evidence="3" type="ORF">M3N55_02840</name>
</gene>
<dbReference type="Gene3D" id="3.40.50.1820">
    <property type="entry name" value="alpha/beta hydrolase"/>
    <property type="match status" value="1"/>
</dbReference>
<organism evidence="3 4">
    <name type="scientific">Roseinatronobacter domitianus</name>
    <dbReference type="NCBI Taxonomy" id="2940293"/>
    <lineage>
        <taxon>Bacteria</taxon>
        <taxon>Pseudomonadati</taxon>
        <taxon>Pseudomonadota</taxon>
        <taxon>Alphaproteobacteria</taxon>
        <taxon>Rhodobacterales</taxon>
        <taxon>Paracoccaceae</taxon>
        <taxon>Roseinatronobacter</taxon>
    </lineage>
</organism>
<sequence length="262" mass="28235">MTGLIDWDAAFENGAHIPGGADYPARWQARAAEYRDTVRTRLDVPYGDGARERFDLFLPDGTPKGLAVFVHGGYWKAFDKSTWSHLAHGAVARGWAMAMPSYTLAPDATLAVMTAQIARAIVAAQAEVPGPVRLAGHSAGGHLVARMLCADMPNVAGPAVSISGLHDLRPLLRTKMNGILRLTPDMAQAESPALQVPRPGTHLTAWVGGHERPEFLRQSALMREAWPGTRLVVDGDFHHFNVIAALEDPDSSLTEAILQDAP</sequence>
<dbReference type="Pfam" id="PF12697">
    <property type="entry name" value="Abhydrolase_6"/>
    <property type="match status" value="1"/>
</dbReference>
<dbReference type="PANTHER" id="PTHR48081">
    <property type="entry name" value="AB HYDROLASE SUPERFAMILY PROTEIN C4A8.06C"/>
    <property type="match status" value="1"/>
</dbReference>
<dbReference type="SUPFAM" id="SSF53474">
    <property type="entry name" value="alpha/beta-Hydrolases"/>
    <property type="match status" value="1"/>
</dbReference>
<dbReference type="PANTHER" id="PTHR48081:SF33">
    <property type="entry name" value="KYNURENINE FORMAMIDASE"/>
    <property type="match status" value="1"/>
</dbReference>
<dbReference type="GO" id="GO:0016787">
    <property type="term" value="F:hydrolase activity"/>
    <property type="evidence" value="ECO:0007669"/>
    <property type="project" value="UniProtKB-KW"/>
</dbReference>
<name>A0ABT0LYH1_9RHOB</name>
<dbReference type="InterPro" id="IPR050300">
    <property type="entry name" value="GDXG_lipolytic_enzyme"/>
</dbReference>
<dbReference type="Proteomes" id="UP001202550">
    <property type="component" value="Unassembled WGS sequence"/>
</dbReference>